<organism evidence="1">
    <name type="scientific">Ovis aries</name>
    <name type="common">Sheep</name>
    <dbReference type="NCBI Taxonomy" id="9940"/>
    <lineage>
        <taxon>Eukaryota</taxon>
        <taxon>Metazoa</taxon>
        <taxon>Chordata</taxon>
        <taxon>Craniata</taxon>
        <taxon>Vertebrata</taxon>
        <taxon>Euteleostomi</taxon>
        <taxon>Mammalia</taxon>
        <taxon>Eutheria</taxon>
        <taxon>Laurasiatheria</taxon>
        <taxon>Artiodactyla</taxon>
        <taxon>Ruminantia</taxon>
        <taxon>Pecora</taxon>
        <taxon>Bovidae</taxon>
        <taxon>Caprinae</taxon>
        <taxon>Ovis</taxon>
    </lineage>
</organism>
<reference evidence="1" key="1">
    <citation type="submission" date="2020-11" db="EMBL/GenBank/DDBJ databases">
        <authorList>
            <person name="Davenport K.M."/>
            <person name="Bickhart D.M."/>
            <person name="Smith T.P.L."/>
            <person name="Murdoch B.M."/>
            <person name="Rosen B.D."/>
        </authorList>
    </citation>
    <scope>NUCLEOTIDE SEQUENCE [LARGE SCALE GENOMIC DNA]</scope>
    <source>
        <strain evidence="1">OAR_USU_Benz2616</strain>
    </source>
</reference>
<proteinExistence type="predicted"/>
<accession>A0AC11D5R7</accession>
<name>A0AC11D5R7_SHEEP</name>
<sequence>MQLLRETSSGKMAFASEGRATSCLPRREPSGRPPRDGYGIYVYPNSFFRYEGEWRGGKKHGRGKLLFKDGSYYEGDFVDGEITGEGCRHWTLTGNTYTGQFVLGEPQGHGIMKYQAGGHYEGELFRGLREGHGCLVDADGQVYWGSFHNNKRHGQGRMVFRNGDEYEGNWVQDQRQGHGMLRLVDGSTYEGQWHSGVFSGQGSMAHCSGVIYRGIWINGHPMAQATRIAILGPEVMDIVQGSSLTLTIQLQQDNGEVATSEDGRELEISAGVRYVQLPAYSEVSFFRVDDGLRQTPIQTPFGFQCISYPLSSLEFEGPEPRAALESASALSLLPEGDPSGLPARKHEPSCPRSRRRAERGCVQFSDVRLGPPPPGYHAILFLEGLHEVGSRPRGQDHRGTTPIAQGPPGRSRWSLRGSPSSVPAPSPPDSSAVYTRGVQSALLGPDRTTTSHIAQAAAMPAGPREPSVNLHLRQLLPDSACFLEALGVL</sequence>
<protein>
    <submittedName>
        <fullName evidence="1">MORN repeat containing 1</fullName>
    </submittedName>
</protein>
<dbReference type="Ensembl" id="ENSOART00020069041.1">
    <property type="protein sequence ID" value="ENSOARP00020040130.1"/>
    <property type="gene ID" value="ENSOARG00020007634.2"/>
</dbReference>
<reference evidence="1" key="2">
    <citation type="submission" date="2025-08" db="UniProtKB">
        <authorList>
            <consortium name="Ensembl"/>
        </authorList>
    </citation>
    <scope>IDENTIFICATION</scope>
</reference>
<reference evidence="1" key="3">
    <citation type="submission" date="2025-09" db="UniProtKB">
        <authorList>
            <consortium name="Ensembl"/>
        </authorList>
    </citation>
    <scope>IDENTIFICATION</scope>
</reference>
<gene>
    <name evidence="1" type="primary">MORN1</name>
</gene>
<evidence type="ECO:0000313" key="1">
    <source>
        <dbReference type="Ensembl" id="ENSOARP00020040130.1"/>
    </source>
</evidence>